<evidence type="ECO:0000256" key="2">
    <source>
        <dbReference type="ARBA" id="ARBA00023157"/>
    </source>
</evidence>
<dbReference type="OrthoDB" id="435754at2759"/>
<dbReference type="AlphaFoldDB" id="A0A218Z9T3"/>
<proteinExistence type="inferred from homology"/>
<dbReference type="PANTHER" id="PTHR11240">
    <property type="entry name" value="RIBONUCLEASE T2"/>
    <property type="match status" value="1"/>
</dbReference>
<dbReference type="InterPro" id="IPR033697">
    <property type="entry name" value="Ribonuclease_T2_eukaryotic"/>
</dbReference>
<dbReference type="InParanoid" id="A0A218Z9T3"/>
<comment type="caution">
    <text evidence="6">The sequence shown here is derived from an EMBL/GenBank/DDBJ whole genome shotgun (WGS) entry which is preliminary data.</text>
</comment>
<keyword evidence="2" id="KW-1015">Disulfide bond</keyword>
<feature type="active site" evidence="3">
    <location>
        <position position="110"/>
    </location>
</feature>
<dbReference type="SUPFAM" id="SSF55895">
    <property type="entry name" value="Ribonuclease Rh-like"/>
    <property type="match status" value="1"/>
</dbReference>
<comment type="similarity">
    <text evidence="1 4">Belongs to the RNase T2 family.</text>
</comment>
<gene>
    <name evidence="6" type="ORF">B2J93_5983</name>
</gene>
<evidence type="ECO:0000256" key="4">
    <source>
        <dbReference type="RuleBase" id="RU004328"/>
    </source>
</evidence>
<evidence type="ECO:0000259" key="5">
    <source>
        <dbReference type="Pfam" id="PF25488"/>
    </source>
</evidence>
<dbReference type="GO" id="GO:0033897">
    <property type="term" value="F:ribonuclease T2 activity"/>
    <property type="evidence" value="ECO:0007669"/>
    <property type="project" value="InterPro"/>
</dbReference>
<feature type="active site" evidence="3">
    <location>
        <position position="114"/>
    </location>
</feature>
<evidence type="ECO:0000256" key="1">
    <source>
        <dbReference type="ARBA" id="ARBA00007469"/>
    </source>
</evidence>
<dbReference type="InterPro" id="IPR001568">
    <property type="entry name" value="RNase_T2-like"/>
</dbReference>
<organism evidence="6 7">
    <name type="scientific">Diplocarpon coronariae</name>
    <dbReference type="NCBI Taxonomy" id="2795749"/>
    <lineage>
        <taxon>Eukaryota</taxon>
        <taxon>Fungi</taxon>
        <taxon>Dikarya</taxon>
        <taxon>Ascomycota</taxon>
        <taxon>Pezizomycotina</taxon>
        <taxon>Leotiomycetes</taxon>
        <taxon>Helotiales</taxon>
        <taxon>Drepanopezizaceae</taxon>
        <taxon>Diplocarpon</taxon>
    </lineage>
</organism>
<dbReference type="Proteomes" id="UP000242519">
    <property type="component" value="Unassembled WGS sequence"/>
</dbReference>
<dbReference type="Gene3D" id="3.90.730.10">
    <property type="entry name" value="Ribonuclease T2-like"/>
    <property type="match status" value="1"/>
</dbReference>
<dbReference type="CDD" id="cd01061">
    <property type="entry name" value="RNase_T2_euk"/>
    <property type="match status" value="1"/>
</dbReference>
<keyword evidence="7" id="KW-1185">Reference proteome</keyword>
<dbReference type="InterPro" id="IPR057328">
    <property type="entry name" value="RNaseT2L_C"/>
</dbReference>
<dbReference type="GO" id="GO:0003723">
    <property type="term" value="F:RNA binding"/>
    <property type="evidence" value="ECO:0007669"/>
    <property type="project" value="InterPro"/>
</dbReference>
<dbReference type="Pfam" id="PF00445">
    <property type="entry name" value="Ribonuclease_T2"/>
    <property type="match status" value="1"/>
</dbReference>
<protein>
    <submittedName>
        <fullName evidence="6">Ribonuclease T</fullName>
    </submittedName>
</protein>
<dbReference type="Pfam" id="PF25488">
    <property type="entry name" value="RNaseT2L_C"/>
    <property type="match status" value="1"/>
</dbReference>
<reference evidence="6 7" key="1">
    <citation type="submission" date="2017-04" db="EMBL/GenBank/DDBJ databases">
        <title>Draft genome sequence of Marssonina coronaria NL1: causal agent of apple blotch.</title>
        <authorList>
            <person name="Cheng Q."/>
        </authorList>
    </citation>
    <scope>NUCLEOTIDE SEQUENCE [LARGE SCALE GENOMIC DNA]</scope>
    <source>
        <strain evidence="6 7">NL1</strain>
    </source>
</reference>
<dbReference type="EMBL" id="MZNU01000113">
    <property type="protein sequence ID" value="OWP04350.1"/>
    <property type="molecule type" value="Genomic_DNA"/>
</dbReference>
<evidence type="ECO:0000313" key="6">
    <source>
        <dbReference type="EMBL" id="OWP04350.1"/>
    </source>
</evidence>
<dbReference type="PANTHER" id="PTHR11240:SF22">
    <property type="entry name" value="RIBONUCLEASE T2"/>
    <property type="match status" value="1"/>
</dbReference>
<name>A0A218Z9T3_9HELO</name>
<dbReference type="GO" id="GO:0006401">
    <property type="term" value="P:RNA catabolic process"/>
    <property type="evidence" value="ECO:0007669"/>
    <property type="project" value="TreeGrafter"/>
</dbReference>
<feature type="active site" evidence="3">
    <location>
        <position position="51"/>
    </location>
</feature>
<dbReference type="InterPro" id="IPR036430">
    <property type="entry name" value="RNase_T2-like_sf"/>
</dbReference>
<evidence type="ECO:0000256" key="3">
    <source>
        <dbReference type="PIRSR" id="PIRSR633697-1"/>
    </source>
</evidence>
<accession>A0A218Z9T3</accession>
<sequence length="405" mass="44637">MAWVLLAAVALVSTDLCCFNSPGGQLLLTQVWDSNPAVGKFSGPEKSWTIHGFWPNLCDGTFEESCDPSRKYTKISDILKTFGQTELLSDMHTLWPPGRKGDEEAFWEREWDKHGTCISSLAPSCYNDYTPQQEVVDYFQSAVNLYKKIDSYKFLAEAGIFPSATKTYTASEISEALKRGFGHDVAIRCSGYTLHEISYTFRVRGSVPTGTFEATTPVGVPVTCPAADIRYVPKTGEIALMLGPPPLPASVAPIPFYGKGILEVILDREQDKQRGCLIRSGSWYTRVNCATFTAIPITSGSGFTLRTVSGPCQIQEHKLVCDPKIYVPTIFTSRNGLLEYGESNLFFAAAIPAGSEKLGIYTALHKAGMAVKTETLKERVKKDGLVVLKLKWAIKQPQETSEENI</sequence>
<dbReference type="FunCoup" id="A0A218Z9T3">
    <property type="interactions" value="134"/>
</dbReference>
<evidence type="ECO:0000313" key="7">
    <source>
        <dbReference type="Proteomes" id="UP000242519"/>
    </source>
</evidence>
<dbReference type="GO" id="GO:0005576">
    <property type="term" value="C:extracellular region"/>
    <property type="evidence" value="ECO:0007669"/>
    <property type="project" value="TreeGrafter"/>
</dbReference>
<feature type="domain" description="RNase T2-like C-terminal" evidence="5">
    <location>
        <begin position="255"/>
        <end position="372"/>
    </location>
</feature>